<accession>K2M5M8</accession>
<dbReference type="AlphaFoldDB" id="K2M5M8"/>
<proteinExistence type="predicted"/>
<name>K2M5M8_TRYCR</name>
<dbReference type="OrthoDB" id="266014at2759"/>
<feature type="region of interest" description="Disordered" evidence="1">
    <location>
        <begin position="196"/>
        <end position="216"/>
    </location>
</feature>
<evidence type="ECO:0000313" key="3">
    <source>
        <dbReference type="Proteomes" id="UP000007350"/>
    </source>
</evidence>
<evidence type="ECO:0000313" key="2">
    <source>
        <dbReference type="EMBL" id="EKF30178.1"/>
    </source>
</evidence>
<comment type="caution">
    <text evidence="2">The sequence shown here is derived from an EMBL/GenBank/DDBJ whole genome shotgun (WGS) entry which is preliminary data.</text>
</comment>
<feature type="compositionally biased region" description="Basic and acidic residues" evidence="1">
    <location>
        <begin position="588"/>
        <end position="603"/>
    </location>
</feature>
<keyword evidence="3" id="KW-1185">Reference proteome</keyword>
<gene>
    <name evidence="2" type="ORF">MOQ_006017</name>
</gene>
<dbReference type="Proteomes" id="UP000007350">
    <property type="component" value="Unassembled WGS sequence"/>
</dbReference>
<sequence length="930" mass="99956">MGAAPSRESTTLYSYFRGTYEIGLIPLTKAFFGLPGDAHCHTTNKTEDGEEEEDGGMGLCCKQEPHASQTTSTAAHLSSTMELRRQFVIMRSDPAILYANARGKVSASWPELLSDAFTEEDLDSFLNKVEERLYNTDAEMFADTKNALIPLPCALCLVCKDGQERSGSFFWRGRSIVVIGYFACLPEDLRSAFKVAKGNPPEGKKGTPGSDNDAKRNLSSTSQISLFLNAGVLASAGDRTLERVLLLAAVMLRNQYLDSFFHAFAPTPIPSSYTGDVFQNIFNTEFDIPPFFPHDGMFVDTAARSKNATAQQTREEALKSLERRLQNITVYVETAVDNYSSLKSLTENAAFLQCQTNLRPGLCFMDLPQVVLDGFESAGITEENTEKTADGEQEEAKLNPARASLDDTTTAVENTKQDGEKSKVGIYEETLEKAKVQETDEKVSTKNSASVELVRVCFTPEYVVKATMWASGLLSSPTELVGGGWVQYKLKDESDELRQTLHGKDSIVATWRENCKDIAGSYMGDGTLSLLRHVKALRDEVERARAISLNSWSVDKLIQTREGRTCALHHTSFGTMLVGIRSRRDGENIRGVDKKKQSVREKAGQGSDNDISPYAGASRNSRNRAGSHSHASSQFQGLGHGSTSGGMHLDTLSNISPMINARSMGGVPTGPIYGTAPGGFVAPIPFVPEMQVPSNVAFQGNMMLAPMMVPFMGNGMRDASVMERKEQQGAMATPPLFHTVPFSTPSIDARGENLSGVYSNSNNPNRGDGKVINSCPSASQNFSTGDANITAPSYPYSVYNLSGTASAGTAFPSSVNMPSQQQQQQFVLLQQGPGGVPVFVPVSSAVQQSSLPPPYGFSYGVSSGAPQVVVASQQPLVRDSSLPLPQQNAAAAAGAAAAASSSSSGGLVPNYVYYIPAPMGGGGQNAMSLC</sequence>
<dbReference type="EMBL" id="AHKC01012380">
    <property type="protein sequence ID" value="EKF30178.1"/>
    <property type="molecule type" value="Genomic_DNA"/>
</dbReference>
<feature type="region of interest" description="Disordered" evidence="1">
    <location>
        <begin position="588"/>
        <end position="650"/>
    </location>
</feature>
<organism evidence="2 3">
    <name type="scientific">Trypanosoma cruzi marinkellei</name>
    <dbReference type="NCBI Taxonomy" id="85056"/>
    <lineage>
        <taxon>Eukaryota</taxon>
        <taxon>Discoba</taxon>
        <taxon>Euglenozoa</taxon>
        <taxon>Kinetoplastea</taxon>
        <taxon>Metakinetoplastina</taxon>
        <taxon>Trypanosomatida</taxon>
        <taxon>Trypanosomatidae</taxon>
        <taxon>Trypanosoma</taxon>
        <taxon>Schizotrypanum</taxon>
    </lineage>
</organism>
<evidence type="ECO:0000256" key="1">
    <source>
        <dbReference type="SAM" id="MobiDB-lite"/>
    </source>
</evidence>
<reference evidence="2 3" key="1">
    <citation type="journal article" date="2012" name="BMC Genomics">
        <title>Comparative genomic analysis of human infective Trypanosoma cruzi lineages with the bat-restricted subspecies T. cruzi marinkellei.</title>
        <authorList>
            <person name="Franzen O."/>
            <person name="Talavera-Lopez C."/>
            <person name="Ochaya S."/>
            <person name="Butler C.E."/>
            <person name="Messenger L.A."/>
            <person name="Lewis M.D."/>
            <person name="Llewellyn M.S."/>
            <person name="Marinkelle C.J."/>
            <person name="Tyler K.M."/>
            <person name="Miles M.A."/>
            <person name="Andersson B."/>
        </authorList>
    </citation>
    <scope>NUCLEOTIDE SEQUENCE [LARGE SCALE GENOMIC DNA]</scope>
    <source>
        <strain evidence="2 3">B7</strain>
    </source>
</reference>
<protein>
    <submittedName>
        <fullName evidence="2">Uncharacterized protein</fullName>
    </submittedName>
</protein>